<evidence type="ECO:0000256" key="3">
    <source>
        <dbReference type="ARBA" id="ARBA00041058"/>
    </source>
</evidence>
<keyword evidence="8" id="KW-1185">Reference proteome</keyword>
<accession>A0ABQ9VB63</accession>
<dbReference type="Proteomes" id="UP001266305">
    <property type="component" value="Unassembled WGS sequence"/>
</dbReference>
<organism evidence="7 8">
    <name type="scientific">Saguinus oedipus</name>
    <name type="common">Cotton-top tamarin</name>
    <name type="synonym">Oedipomidas oedipus</name>
    <dbReference type="NCBI Taxonomy" id="9490"/>
    <lineage>
        <taxon>Eukaryota</taxon>
        <taxon>Metazoa</taxon>
        <taxon>Chordata</taxon>
        <taxon>Craniata</taxon>
        <taxon>Vertebrata</taxon>
        <taxon>Euteleostomi</taxon>
        <taxon>Mammalia</taxon>
        <taxon>Eutheria</taxon>
        <taxon>Euarchontoglires</taxon>
        <taxon>Primates</taxon>
        <taxon>Haplorrhini</taxon>
        <taxon>Platyrrhini</taxon>
        <taxon>Cebidae</taxon>
        <taxon>Callitrichinae</taxon>
        <taxon>Saguinus</taxon>
    </lineage>
</organism>
<dbReference type="InterPro" id="IPR051034">
    <property type="entry name" value="Mito_Enoyl-ACP_Reductase"/>
</dbReference>
<dbReference type="InterPro" id="IPR011032">
    <property type="entry name" value="GroES-like_sf"/>
</dbReference>
<keyword evidence="2" id="KW-0560">Oxidoreductase</keyword>
<evidence type="ECO:0000256" key="2">
    <source>
        <dbReference type="ARBA" id="ARBA00023002"/>
    </source>
</evidence>
<reference evidence="7 8" key="1">
    <citation type="submission" date="2023-05" db="EMBL/GenBank/DDBJ databases">
        <title>B98-5 Cell Line De Novo Hybrid Assembly: An Optical Mapping Approach.</title>
        <authorList>
            <person name="Kananen K."/>
            <person name="Auerbach J.A."/>
            <person name="Kautto E."/>
            <person name="Blachly J.S."/>
        </authorList>
    </citation>
    <scope>NUCLEOTIDE SEQUENCE [LARGE SCALE GENOMIC DNA]</scope>
    <source>
        <strain evidence="7">B95-8</strain>
        <tissue evidence="7">Cell line</tissue>
    </source>
</reference>
<dbReference type="PANTHER" id="PTHR43981">
    <property type="entry name" value="ENOYL-[ACYL-CARRIER-PROTEIN] REDUCTASE, MITOCHONDRIAL"/>
    <property type="match status" value="1"/>
</dbReference>
<feature type="region of interest" description="Disordered" evidence="5">
    <location>
        <begin position="134"/>
        <end position="154"/>
    </location>
</feature>
<evidence type="ECO:0000256" key="1">
    <source>
        <dbReference type="ARBA" id="ARBA00022857"/>
    </source>
</evidence>
<gene>
    <name evidence="7" type="ORF">P7K49_015834</name>
</gene>
<dbReference type="EMBL" id="JASSZA010000007">
    <property type="protein sequence ID" value="KAK2106320.1"/>
    <property type="molecule type" value="Genomic_DNA"/>
</dbReference>
<evidence type="ECO:0000313" key="8">
    <source>
        <dbReference type="Proteomes" id="UP001266305"/>
    </source>
</evidence>
<feature type="compositionally biased region" description="Basic and acidic residues" evidence="5">
    <location>
        <begin position="134"/>
        <end position="146"/>
    </location>
</feature>
<proteinExistence type="predicted"/>
<evidence type="ECO:0000313" key="7">
    <source>
        <dbReference type="EMBL" id="KAK2106320.1"/>
    </source>
</evidence>
<dbReference type="Pfam" id="PF08240">
    <property type="entry name" value="ADH_N"/>
    <property type="match status" value="1"/>
</dbReference>
<keyword evidence="1" id="KW-0521">NADP</keyword>
<dbReference type="InterPro" id="IPR013154">
    <property type="entry name" value="ADH-like_N"/>
</dbReference>
<dbReference type="PANTHER" id="PTHR43981:SF9">
    <property type="entry name" value="ENOYL-[ACYL-CARRIER-PROTEIN] REDUCTASE, MITOCHONDRIAL"/>
    <property type="match status" value="1"/>
</dbReference>
<evidence type="ECO:0000256" key="5">
    <source>
        <dbReference type="SAM" id="MobiDB-lite"/>
    </source>
</evidence>
<feature type="domain" description="Alcohol dehydrogenase-like N-terminal" evidence="6">
    <location>
        <begin position="11"/>
        <end position="70"/>
    </location>
</feature>
<evidence type="ECO:0000256" key="4">
    <source>
        <dbReference type="ARBA" id="ARBA00042123"/>
    </source>
</evidence>
<dbReference type="Gene3D" id="3.90.180.10">
    <property type="entry name" value="Medium-chain alcohol dehydrogenases, catalytic domain"/>
    <property type="match status" value="1"/>
</dbReference>
<comment type="caution">
    <text evidence="7">The sequence shown here is derived from an EMBL/GenBank/DDBJ whole genome shotgun (WGS) entry which is preliminary data.</text>
</comment>
<protein>
    <recommendedName>
        <fullName evidence="3">Enoyl-[acyl-carrier-protein] reductase, mitochondrial</fullName>
    </recommendedName>
    <alternativeName>
        <fullName evidence="4">2-enoyl thioester reductase</fullName>
    </alternativeName>
</protein>
<sequence length="154" mass="16137">MNLELAAVGGSDVLVKMLAAPINPSDINMIQGNYGLLPELPAVGGNEGVAQVVAVGSSVTGLKPGDWVIPANAGLGDSYLTKEIFKPGPNNSNNKGSAEVHRKQKAHLAPLCVHGGCQEWLHHLLHPPSGERAQRFEQMESCKDSLDPDASALG</sequence>
<name>A0ABQ9VB63_SAGOE</name>
<dbReference type="SUPFAM" id="SSF50129">
    <property type="entry name" value="GroES-like"/>
    <property type="match status" value="1"/>
</dbReference>
<evidence type="ECO:0000259" key="6">
    <source>
        <dbReference type="Pfam" id="PF08240"/>
    </source>
</evidence>